<keyword evidence="4" id="KW-0503">Monooxygenase</keyword>
<dbReference type="Proteomes" id="UP000193228">
    <property type="component" value="Unassembled WGS sequence"/>
</dbReference>
<reference evidence="5" key="1">
    <citation type="submission" date="2017-04" db="EMBL/GenBank/DDBJ databases">
        <authorList>
            <person name="Varghese N."/>
            <person name="Submissions S."/>
        </authorList>
    </citation>
    <scope>NUCLEOTIDE SEQUENCE [LARGE SCALE GENOMIC DNA]</scope>
    <source>
        <strain evidence="5">LMG 29540</strain>
    </source>
</reference>
<dbReference type="EMBL" id="FXAT01000005">
    <property type="protein sequence ID" value="SMG49272.1"/>
    <property type="molecule type" value="Genomic_DNA"/>
</dbReference>
<dbReference type="InterPro" id="IPR036188">
    <property type="entry name" value="FAD/NAD-bd_sf"/>
</dbReference>
<evidence type="ECO:0000313" key="4">
    <source>
        <dbReference type="EMBL" id="SMG49272.1"/>
    </source>
</evidence>
<dbReference type="OrthoDB" id="8985337at2"/>
<protein>
    <submittedName>
        <fullName evidence="4">Anthraniloyl-CoA monooxygenase</fullName>
    </submittedName>
</protein>
<organism evidence="4 5">
    <name type="scientific">Paraburkholderia susongensis</name>
    <dbReference type="NCBI Taxonomy" id="1515439"/>
    <lineage>
        <taxon>Bacteria</taxon>
        <taxon>Pseudomonadati</taxon>
        <taxon>Pseudomonadota</taxon>
        <taxon>Betaproteobacteria</taxon>
        <taxon>Burkholderiales</taxon>
        <taxon>Burkholderiaceae</taxon>
        <taxon>Paraburkholderia</taxon>
    </lineage>
</organism>
<keyword evidence="1" id="KW-0560">Oxidoreductase</keyword>
<evidence type="ECO:0000256" key="1">
    <source>
        <dbReference type="ARBA" id="ARBA00023002"/>
    </source>
</evidence>
<dbReference type="GO" id="GO:0071949">
    <property type="term" value="F:FAD binding"/>
    <property type="evidence" value="ECO:0007669"/>
    <property type="project" value="InterPro"/>
</dbReference>
<evidence type="ECO:0000313" key="5">
    <source>
        <dbReference type="Proteomes" id="UP000193228"/>
    </source>
</evidence>
<keyword evidence="5" id="KW-1185">Reference proteome</keyword>
<dbReference type="PANTHER" id="PTHR43476">
    <property type="entry name" value="3-(3-HYDROXY-PHENYL)PROPIONATE/3-HYDROXYCINNAMIC ACID HYDROXYLASE"/>
    <property type="match status" value="1"/>
</dbReference>
<evidence type="ECO:0000259" key="3">
    <source>
        <dbReference type="Pfam" id="PF01494"/>
    </source>
</evidence>
<proteinExistence type="predicted"/>
<accession>A0A1X7L7Q2</accession>
<name>A0A1X7L7Q2_9BURK</name>
<dbReference type="InterPro" id="IPR002938">
    <property type="entry name" value="FAD-bd"/>
</dbReference>
<dbReference type="InterPro" id="IPR050631">
    <property type="entry name" value="PheA/TfdB_FAD_monoxygenase"/>
</dbReference>
<dbReference type="PRINTS" id="PR00420">
    <property type="entry name" value="RNGMNOXGNASE"/>
</dbReference>
<dbReference type="Pfam" id="PF01494">
    <property type="entry name" value="FAD_binding_3"/>
    <property type="match status" value="1"/>
</dbReference>
<dbReference type="Gene3D" id="3.50.50.60">
    <property type="entry name" value="FAD/NAD(P)-binding domain"/>
    <property type="match status" value="1"/>
</dbReference>
<dbReference type="RefSeq" id="WP_085485040.1">
    <property type="nucleotide sequence ID" value="NZ_FXAT01000005.1"/>
</dbReference>
<dbReference type="Gene3D" id="3.30.9.20">
    <property type="match status" value="1"/>
</dbReference>
<keyword evidence="2" id="KW-0520">NAD</keyword>
<sequence>MDINIVGGGPGGLFFSYLVKRRFPQWTVRVYEQNDASATYGWGVVFSDVALSFLEKSDPEFFRRFTAGHVRSEHMEIVHRGVHVPIHGNCFSRVARIALLQFLHAECRSAGVDLRFNARVDDAGALRQADLVVVADGVSSRTRAQYADAFKPSFVKRRNKFAWYGTRKPFHAVSLIFRETEFGVFIAHSYQYSDRMSTFLIETDPQTWTRAGLDEMSDADSRAFCERVFADDLDGQGLLSNKSTWFEAVTVRNENWHHENMILIGDALRSVHFSLGSGTRMAMEDSIALYEGLHAHETDLHAVFEHFEASRRSASDRFQLAAAKSLDWYENVGDKLHLDPIGFTYDYMRRTGRVTHEDLRKRDPEFVRQYERLHGEAVN</sequence>
<dbReference type="STRING" id="1515439.SAMN06265784_105123"/>
<gene>
    <name evidence="4" type="ORF">SAMN06265784_105123</name>
</gene>
<dbReference type="PANTHER" id="PTHR43476:SF4">
    <property type="entry name" value="BLR0106 PROTEIN"/>
    <property type="match status" value="1"/>
</dbReference>
<dbReference type="SUPFAM" id="SSF51905">
    <property type="entry name" value="FAD/NAD(P)-binding domain"/>
    <property type="match status" value="1"/>
</dbReference>
<dbReference type="AlphaFoldDB" id="A0A1X7L7Q2"/>
<feature type="domain" description="FAD-binding" evidence="3">
    <location>
        <begin position="3"/>
        <end position="298"/>
    </location>
</feature>
<dbReference type="GO" id="GO:0004497">
    <property type="term" value="F:monooxygenase activity"/>
    <property type="evidence" value="ECO:0007669"/>
    <property type="project" value="UniProtKB-KW"/>
</dbReference>
<evidence type="ECO:0000256" key="2">
    <source>
        <dbReference type="ARBA" id="ARBA00023027"/>
    </source>
</evidence>